<dbReference type="AlphaFoldDB" id="A0A5B7FVW2"/>
<reference evidence="2 3" key="1">
    <citation type="submission" date="2019-05" db="EMBL/GenBank/DDBJ databases">
        <title>Another draft genome of Portunus trituberculatus and its Hox gene families provides insights of decapod evolution.</title>
        <authorList>
            <person name="Jeong J.-H."/>
            <person name="Song I."/>
            <person name="Kim S."/>
            <person name="Choi T."/>
            <person name="Kim D."/>
            <person name="Ryu S."/>
            <person name="Kim W."/>
        </authorList>
    </citation>
    <scope>NUCLEOTIDE SEQUENCE [LARGE SCALE GENOMIC DNA]</scope>
    <source>
        <tissue evidence="2">Muscle</tissue>
    </source>
</reference>
<dbReference type="EMBL" id="VSRR010008935">
    <property type="protein sequence ID" value="MPC49537.1"/>
    <property type="molecule type" value="Genomic_DNA"/>
</dbReference>
<keyword evidence="3" id="KW-1185">Reference proteome</keyword>
<sequence>MAGYTLITQYHKSTDNHLNTTTCLVPAPTTTATTSRACRARIKAACSTWGIHKAADEAPAPHPPGSLLHSYLSTGGVKVTPS</sequence>
<evidence type="ECO:0000313" key="3">
    <source>
        <dbReference type="Proteomes" id="UP000324222"/>
    </source>
</evidence>
<proteinExistence type="predicted"/>
<gene>
    <name evidence="2" type="ORF">E2C01_043341</name>
</gene>
<name>A0A5B7FVW2_PORTR</name>
<feature type="region of interest" description="Disordered" evidence="1">
    <location>
        <begin position="57"/>
        <end position="82"/>
    </location>
</feature>
<dbReference type="Proteomes" id="UP000324222">
    <property type="component" value="Unassembled WGS sequence"/>
</dbReference>
<protein>
    <submittedName>
        <fullName evidence="2">Uncharacterized protein</fullName>
    </submittedName>
</protein>
<comment type="caution">
    <text evidence="2">The sequence shown here is derived from an EMBL/GenBank/DDBJ whole genome shotgun (WGS) entry which is preliminary data.</text>
</comment>
<evidence type="ECO:0000256" key="1">
    <source>
        <dbReference type="SAM" id="MobiDB-lite"/>
    </source>
</evidence>
<evidence type="ECO:0000313" key="2">
    <source>
        <dbReference type="EMBL" id="MPC49537.1"/>
    </source>
</evidence>
<accession>A0A5B7FVW2</accession>
<organism evidence="2 3">
    <name type="scientific">Portunus trituberculatus</name>
    <name type="common">Swimming crab</name>
    <name type="synonym">Neptunus trituberculatus</name>
    <dbReference type="NCBI Taxonomy" id="210409"/>
    <lineage>
        <taxon>Eukaryota</taxon>
        <taxon>Metazoa</taxon>
        <taxon>Ecdysozoa</taxon>
        <taxon>Arthropoda</taxon>
        <taxon>Crustacea</taxon>
        <taxon>Multicrustacea</taxon>
        <taxon>Malacostraca</taxon>
        <taxon>Eumalacostraca</taxon>
        <taxon>Eucarida</taxon>
        <taxon>Decapoda</taxon>
        <taxon>Pleocyemata</taxon>
        <taxon>Brachyura</taxon>
        <taxon>Eubrachyura</taxon>
        <taxon>Portunoidea</taxon>
        <taxon>Portunidae</taxon>
        <taxon>Portuninae</taxon>
        <taxon>Portunus</taxon>
    </lineage>
</organism>